<proteinExistence type="predicted"/>
<reference evidence="2" key="1">
    <citation type="submission" date="2022-10" db="EMBL/GenBank/DDBJ databases">
        <title>Vagococcus sp. isolated from poultry meat.</title>
        <authorList>
            <person name="Johansson P."/>
            <person name="Bjorkroth J."/>
        </authorList>
    </citation>
    <scope>NUCLEOTIDE SEQUENCE</scope>
    <source>
        <strain evidence="2">PNs007</strain>
    </source>
</reference>
<keyword evidence="1" id="KW-1133">Transmembrane helix</keyword>
<keyword evidence="1" id="KW-0472">Membrane</keyword>
<sequence>MNFDGIKFIFNSLFTQLKSVTPYLVDINFWGSALQYIITIFGILNLLKFIFFLRNRTEFTNLNLKKVFIGDSEDYSKYTSENNVKHTISLNDEEASINQEERIGLAFIFTPENQYLRSIKFYSLLPEKTLGSKIYNFFIYVPNLIIDTLNFSLKKFKVRFRINNFRQSYRQKQKKLDIKLYDNKISPEESIMVFPRISSIPSHKMTFSINHNKGSHIFYQDLRYGKKNYSVLPVKTSIINFFLTL</sequence>
<accession>A0ABT5X2L3</accession>
<dbReference type="RefSeq" id="WP_275471832.1">
    <property type="nucleotide sequence ID" value="NZ_JAPDSH010000006.1"/>
</dbReference>
<gene>
    <name evidence="2" type="ORF">OL233_08115</name>
</gene>
<keyword evidence="1" id="KW-0812">Transmembrane</keyword>
<protein>
    <submittedName>
        <fullName evidence="2">Uncharacterized protein</fullName>
    </submittedName>
</protein>
<evidence type="ECO:0000313" key="3">
    <source>
        <dbReference type="Proteomes" id="UP001147148"/>
    </source>
</evidence>
<keyword evidence="3" id="KW-1185">Reference proteome</keyword>
<feature type="transmembrane region" description="Helical" evidence="1">
    <location>
        <begin position="33"/>
        <end position="53"/>
    </location>
</feature>
<dbReference type="Proteomes" id="UP001147148">
    <property type="component" value="Unassembled WGS sequence"/>
</dbReference>
<dbReference type="EMBL" id="JAPDSH010000006">
    <property type="protein sequence ID" value="MDF0480246.1"/>
    <property type="molecule type" value="Genomic_DNA"/>
</dbReference>
<name>A0ABT5X2L3_9ENTE</name>
<organism evidence="2 3">
    <name type="scientific">Vagococcus proximus</name>
    <dbReference type="NCBI Taxonomy" id="2991417"/>
    <lineage>
        <taxon>Bacteria</taxon>
        <taxon>Bacillati</taxon>
        <taxon>Bacillota</taxon>
        <taxon>Bacilli</taxon>
        <taxon>Lactobacillales</taxon>
        <taxon>Enterococcaceae</taxon>
        <taxon>Vagococcus</taxon>
    </lineage>
</organism>
<comment type="caution">
    <text evidence="2">The sequence shown here is derived from an EMBL/GenBank/DDBJ whole genome shotgun (WGS) entry which is preliminary data.</text>
</comment>
<evidence type="ECO:0000313" key="2">
    <source>
        <dbReference type="EMBL" id="MDF0480246.1"/>
    </source>
</evidence>
<evidence type="ECO:0000256" key="1">
    <source>
        <dbReference type="SAM" id="Phobius"/>
    </source>
</evidence>